<feature type="transmembrane region" description="Helical" evidence="1">
    <location>
        <begin position="127"/>
        <end position="154"/>
    </location>
</feature>
<evidence type="ECO:0000313" key="3">
    <source>
        <dbReference type="Proteomes" id="UP000663861"/>
    </source>
</evidence>
<protein>
    <submittedName>
        <fullName evidence="2">Uncharacterized protein</fullName>
    </submittedName>
</protein>
<feature type="transmembrane region" description="Helical" evidence="1">
    <location>
        <begin position="82"/>
        <end position="106"/>
    </location>
</feature>
<feature type="transmembrane region" description="Helical" evidence="1">
    <location>
        <begin position="166"/>
        <end position="189"/>
    </location>
</feature>
<comment type="caution">
    <text evidence="2">The sequence shown here is derived from an EMBL/GenBank/DDBJ whole genome shotgun (WGS) entry which is preliminary data.</text>
</comment>
<proteinExistence type="predicted"/>
<gene>
    <name evidence="2" type="ORF">RDB_LOCUS167541</name>
</gene>
<evidence type="ECO:0000313" key="2">
    <source>
        <dbReference type="EMBL" id="CAE6527481.1"/>
    </source>
</evidence>
<dbReference type="Proteomes" id="UP000663861">
    <property type="component" value="Unassembled WGS sequence"/>
</dbReference>
<feature type="transmembrane region" description="Helical" evidence="1">
    <location>
        <begin position="58"/>
        <end position="76"/>
    </location>
</feature>
<organism evidence="2 3">
    <name type="scientific">Rhizoctonia solani</name>
    <dbReference type="NCBI Taxonomy" id="456999"/>
    <lineage>
        <taxon>Eukaryota</taxon>
        <taxon>Fungi</taxon>
        <taxon>Dikarya</taxon>
        <taxon>Basidiomycota</taxon>
        <taxon>Agaricomycotina</taxon>
        <taxon>Agaricomycetes</taxon>
        <taxon>Cantharellales</taxon>
        <taxon>Ceratobasidiaceae</taxon>
        <taxon>Rhizoctonia</taxon>
    </lineage>
</organism>
<keyword evidence="1" id="KW-1133">Transmembrane helix</keyword>
<evidence type="ECO:0000256" key="1">
    <source>
        <dbReference type="SAM" id="Phobius"/>
    </source>
</evidence>
<dbReference type="AlphaFoldDB" id="A0A8H3HFV2"/>
<keyword evidence="1" id="KW-0812">Transmembrane</keyword>
<feature type="transmembrane region" description="Helical" evidence="1">
    <location>
        <begin position="12"/>
        <end position="29"/>
    </location>
</feature>
<reference evidence="2" key="1">
    <citation type="submission" date="2021-01" db="EMBL/GenBank/DDBJ databases">
        <authorList>
            <person name="Kaushik A."/>
        </authorList>
    </citation>
    <scope>NUCLEOTIDE SEQUENCE</scope>
    <source>
        <strain evidence="2">AG4-RS23</strain>
    </source>
</reference>
<name>A0A8H3HFV2_9AGAM</name>
<sequence>MTTQIHPAVSCILRFLDTFLLFGLGTTYVKRFASFKEIRDETKQYEWRHRQQREWDRVSTTLGLLATMMAAILALSPEPPRLAAALWLGGSVVAVSGIFVTNYLSVKSFDISDAEMPTLVEGKVFSSARLIPIAITCPPVAVRWASLLFVVGMFDYTIKYPFQRQHLAIALVPMSLSVASVCIIVGVGAKVTSDIERHRKDVIHTANTHT</sequence>
<dbReference type="EMBL" id="CAJMWY010004312">
    <property type="protein sequence ID" value="CAE6527481.1"/>
    <property type="molecule type" value="Genomic_DNA"/>
</dbReference>
<keyword evidence="1" id="KW-0472">Membrane</keyword>
<accession>A0A8H3HFV2</accession>